<sequence>MKPENDKLLSDDQAEPDWTKLSIPNINTPPVYTQPSTGSTSKNKFAQLDSISTPLLLPEQYLSGESDSSTNFDPQAWKRGDKGVGKGKTRMLNSTANRRIVKEQNNNRGQSTSSFFVEPAFIPPTTISPVLQTQHRRAVSSSRRASRPNQSLITNQPITKLTTHTRPSSDLGPPSKLSASKGTGSNPPTWKAYIGRIDKSASSSNRTLDHKQEFLQALSNLQAMAKVGKFEWLSNSNNSSGNDDEDEEDPDTDEPRPGHADLPTSTFNSAIGEDDTEDHHLLPTQPYEPQPDSQDPNKDDNRPLFNRWWSYIEGAISLKTWQFIGLGGIIFGFGICAGSVIGRHLSSKNSKMIKLFSLR</sequence>
<feature type="compositionally biased region" description="Polar residues" evidence="1">
    <location>
        <begin position="22"/>
        <end position="44"/>
    </location>
</feature>
<dbReference type="EMBL" id="AJIL01000018">
    <property type="protein sequence ID" value="KNF03262.1"/>
    <property type="molecule type" value="Genomic_DNA"/>
</dbReference>
<feature type="compositionally biased region" description="Polar residues" evidence="1">
    <location>
        <begin position="63"/>
        <end position="73"/>
    </location>
</feature>
<feature type="compositionally biased region" description="Polar residues" evidence="1">
    <location>
        <begin position="177"/>
        <end position="188"/>
    </location>
</feature>
<accession>A0A0L0VVN8</accession>
<evidence type="ECO:0000313" key="4">
    <source>
        <dbReference type="Proteomes" id="UP000054564"/>
    </source>
</evidence>
<feature type="compositionally biased region" description="Basic and acidic residues" evidence="1">
    <location>
        <begin position="1"/>
        <end position="10"/>
    </location>
</feature>
<comment type="caution">
    <text evidence="3">The sequence shown here is derived from an EMBL/GenBank/DDBJ whole genome shotgun (WGS) entry which is preliminary data.</text>
</comment>
<name>A0A0L0VVN8_9BASI</name>
<gene>
    <name evidence="3" type="ORF">PSTG_03527</name>
</gene>
<evidence type="ECO:0000256" key="2">
    <source>
        <dbReference type="SAM" id="Phobius"/>
    </source>
</evidence>
<protein>
    <submittedName>
        <fullName evidence="3">Uncharacterized protein</fullName>
    </submittedName>
</protein>
<organism evidence="3 4">
    <name type="scientific">Puccinia striiformis f. sp. tritici PST-78</name>
    <dbReference type="NCBI Taxonomy" id="1165861"/>
    <lineage>
        <taxon>Eukaryota</taxon>
        <taxon>Fungi</taxon>
        <taxon>Dikarya</taxon>
        <taxon>Basidiomycota</taxon>
        <taxon>Pucciniomycotina</taxon>
        <taxon>Pucciniomycetes</taxon>
        <taxon>Pucciniales</taxon>
        <taxon>Pucciniaceae</taxon>
        <taxon>Puccinia</taxon>
    </lineage>
</organism>
<keyword evidence="2" id="KW-0812">Transmembrane</keyword>
<dbReference type="OrthoDB" id="2507290at2759"/>
<keyword evidence="2" id="KW-1133">Transmembrane helix</keyword>
<dbReference type="AlphaFoldDB" id="A0A0L0VVN8"/>
<feature type="transmembrane region" description="Helical" evidence="2">
    <location>
        <begin position="321"/>
        <end position="342"/>
    </location>
</feature>
<feature type="region of interest" description="Disordered" evidence="1">
    <location>
        <begin position="133"/>
        <end position="191"/>
    </location>
</feature>
<feature type="compositionally biased region" description="Polar residues" evidence="1">
    <location>
        <begin position="148"/>
        <end position="168"/>
    </location>
</feature>
<feature type="compositionally biased region" description="Acidic residues" evidence="1">
    <location>
        <begin position="242"/>
        <end position="252"/>
    </location>
</feature>
<reference evidence="4" key="1">
    <citation type="submission" date="2014-03" db="EMBL/GenBank/DDBJ databases">
        <title>The Genome Sequence of Puccinia striiformis f. sp. tritici PST-78.</title>
        <authorList>
            <consortium name="The Broad Institute Genome Sequencing Platform"/>
            <person name="Cuomo C."/>
            <person name="Hulbert S."/>
            <person name="Chen X."/>
            <person name="Walker B."/>
            <person name="Young S.K."/>
            <person name="Zeng Q."/>
            <person name="Gargeya S."/>
            <person name="Fitzgerald M."/>
            <person name="Haas B."/>
            <person name="Abouelleil A."/>
            <person name="Alvarado L."/>
            <person name="Arachchi H.M."/>
            <person name="Berlin A.M."/>
            <person name="Chapman S.B."/>
            <person name="Goldberg J."/>
            <person name="Griggs A."/>
            <person name="Gujja S."/>
            <person name="Hansen M."/>
            <person name="Howarth C."/>
            <person name="Imamovic A."/>
            <person name="Larimer J."/>
            <person name="McCowan C."/>
            <person name="Montmayeur A."/>
            <person name="Murphy C."/>
            <person name="Neiman D."/>
            <person name="Pearson M."/>
            <person name="Priest M."/>
            <person name="Roberts A."/>
            <person name="Saif S."/>
            <person name="Shea T."/>
            <person name="Sisk P."/>
            <person name="Sykes S."/>
            <person name="Wortman J."/>
            <person name="Nusbaum C."/>
            <person name="Birren B."/>
        </authorList>
    </citation>
    <scope>NUCLEOTIDE SEQUENCE [LARGE SCALE GENOMIC DNA]</scope>
    <source>
        <strain evidence="4">race PST-78</strain>
    </source>
</reference>
<dbReference type="Proteomes" id="UP000054564">
    <property type="component" value="Unassembled WGS sequence"/>
</dbReference>
<feature type="region of interest" description="Disordered" evidence="1">
    <location>
        <begin position="1"/>
        <end position="44"/>
    </location>
</feature>
<proteinExistence type="predicted"/>
<feature type="region of interest" description="Disordered" evidence="1">
    <location>
        <begin position="234"/>
        <end position="300"/>
    </location>
</feature>
<evidence type="ECO:0000256" key="1">
    <source>
        <dbReference type="SAM" id="MobiDB-lite"/>
    </source>
</evidence>
<feature type="region of interest" description="Disordered" evidence="1">
    <location>
        <begin position="62"/>
        <end position="99"/>
    </location>
</feature>
<evidence type="ECO:0000313" key="3">
    <source>
        <dbReference type="EMBL" id="KNF03262.1"/>
    </source>
</evidence>
<keyword evidence="2" id="KW-0472">Membrane</keyword>
<keyword evidence="4" id="KW-1185">Reference proteome</keyword>